<reference evidence="6 7" key="1">
    <citation type="submission" date="2020-08" db="EMBL/GenBank/DDBJ databases">
        <title>Genomic Encyclopedia of Type Strains, Phase IV (KMG-IV): sequencing the most valuable type-strain genomes for metagenomic binning, comparative biology and taxonomic classification.</title>
        <authorList>
            <person name="Goeker M."/>
        </authorList>
    </citation>
    <scope>NUCLEOTIDE SEQUENCE [LARGE SCALE GENOMIC DNA]</scope>
    <source>
        <strain evidence="6 7">DSM 11590</strain>
    </source>
</reference>
<dbReference type="EMBL" id="JACIIX010000001">
    <property type="protein sequence ID" value="MBB6208717.1"/>
    <property type="molecule type" value="Genomic_DNA"/>
</dbReference>
<dbReference type="SUPFAM" id="SSF53383">
    <property type="entry name" value="PLP-dependent transferases"/>
    <property type="match status" value="1"/>
</dbReference>
<dbReference type="Gene3D" id="3.90.1150.10">
    <property type="entry name" value="Aspartate Aminotransferase, domain 1"/>
    <property type="match status" value="1"/>
</dbReference>
<dbReference type="InterPro" id="IPR020578">
    <property type="entry name" value="Aminotrans_V_PyrdxlP_BS"/>
</dbReference>
<accession>A0A7W9ZC12</accession>
<organism evidence="6 7">
    <name type="scientific">Novispirillum itersonii</name>
    <name type="common">Aquaspirillum itersonii</name>
    <dbReference type="NCBI Taxonomy" id="189"/>
    <lineage>
        <taxon>Bacteria</taxon>
        <taxon>Pseudomonadati</taxon>
        <taxon>Pseudomonadota</taxon>
        <taxon>Alphaproteobacteria</taxon>
        <taxon>Rhodospirillales</taxon>
        <taxon>Novispirillaceae</taxon>
        <taxon>Novispirillum</taxon>
    </lineage>
</organism>
<evidence type="ECO:0000256" key="1">
    <source>
        <dbReference type="ARBA" id="ARBA00001933"/>
    </source>
</evidence>
<evidence type="ECO:0000256" key="4">
    <source>
        <dbReference type="RuleBase" id="RU004504"/>
    </source>
</evidence>
<dbReference type="InterPro" id="IPR000192">
    <property type="entry name" value="Aminotrans_V_dom"/>
</dbReference>
<protein>
    <submittedName>
        <fullName evidence="6">Selenocysteine lyase/cysteine desulfurase</fullName>
    </submittedName>
</protein>
<dbReference type="RefSeq" id="WP_184259966.1">
    <property type="nucleotide sequence ID" value="NZ_JACIIX010000001.1"/>
</dbReference>
<keyword evidence="6" id="KW-0456">Lyase</keyword>
<name>A0A7W9ZC12_NOVIT</name>
<dbReference type="AlphaFoldDB" id="A0A7W9ZC12"/>
<evidence type="ECO:0000256" key="2">
    <source>
        <dbReference type="ARBA" id="ARBA00022898"/>
    </source>
</evidence>
<dbReference type="GO" id="GO:0016829">
    <property type="term" value="F:lyase activity"/>
    <property type="evidence" value="ECO:0007669"/>
    <property type="project" value="UniProtKB-KW"/>
</dbReference>
<dbReference type="Gene3D" id="3.40.640.10">
    <property type="entry name" value="Type I PLP-dependent aspartate aminotransferase-like (Major domain)"/>
    <property type="match status" value="1"/>
</dbReference>
<evidence type="ECO:0000256" key="3">
    <source>
        <dbReference type="RuleBase" id="RU004075"/>
    </source>
</evidence>
<keyword evidence="7" id="KW-1185">Reference proteome</keyword>
<dbReference type="InterPro" id="IPR015421">
    <property type="entry name" value="PyrdxlP-dep_Trfase_major"/>
</dbReference>
<dbReference type="Pfam" id="PF00266">
    <property type="entry name" value="Aminotran_5"/>
    <property type="match status" value="1"/>
</dbReference>
<comment type="similarity">
    <text evidence="3">Belongs to the class-V pyridoxal-phosphate-dependent aminotransferase family.</text>
</comment>
<gene>
    <name evidence="6" type="ORF">FHS48_000098</name>
</gene>
<dbReference type="InterPro" id="IPR015424">
    <property type="entry name" value="PyrdxlP-dep_Trfase"/>
</dbReference>
<comment type="cofactor">
    <cofactor evidence="1 4">
        <name>pyridoxal 5'-phosphate</name>
        <dbReference type="ChEBI" id="CHEBI:597326"/>
    </cofactor>
</comment>
<feature type="domain" description="Aminotransferase class V" evidence="5">
    <location>
        <begin position="30"/>
        <end position="393"/>
    </location>
</feature>
<dbReference type="InterPro" id="IPR015422">
    <property type="entry name" value="PyrdxlP-dep_Trfase_small"/>
</dbReference>
<evidence type="ECO:0000259" key="5">
    <source>
        <dbReference type="Pfam" id="PF00266"/>
    </source>
</evidence>
<dbReference type="Proteomes" id="UP000544872">
    <property type="component" value="Unassembled WGS sequence"/>
</dbReference>
<sequence length="403" mass="41831">MSGLQVHAPSRLLDVAALRAETPGCGGLIHFNNASCTLPPRQVLEAVRAHHQREALDGPSEAGVAAAEAVQDTRRAAATLLNADVDEIALGTGGSQLWGVAFASLPPLRAGDRVLVGRHEWGGNLSVLHRAAARSGASVEVIPCDDSGAVSPDGLAAMLDDRVKLVSLTWCPATNGVVNPAAAIGRITRAAGVPYFIDAGQALGQMPVDVRDLQCDMLKGAGRKALRGPRGTAVMYVRRGFLDQMDPPYVDVQAAPWQTGLPCLRPDARRFEMSEAAIALQLGLGDGIRLALSLGLPAIRQRINALAEQVRTELAAVPGVRIHDAGTERSGLVAFTVAGHSAGAVRDALARDRITIGAIAAAYGPLDMAARGLPEVARASVSVLTTEEEIGALVSAVAAVARS</sequence>
<dbReference type="PANTHER" id="PTHR43586:SF24">
    <property type="entry name" value="BLR4730 PROTEIN"/>
    <property type="match status" value="1"/>
</dbReference>
<comment type="caution">
    <text evidence="6">The sequence shown here is derived from an EMBL/GenBank/DDBJ whole genome shotgun (WGS) entry which is preliminary data.</text>
</comment>
<dbReference type="PROSITE" id="PS00595">
    <property type="entry name" value="AA_TRANSFER_CLASS_5"/>
    <property type="match status" value="1"/>
</dbReference>
<dbReference type="PANTHER" id="PTHR43586">
    <property type="entry name" value="CYSTEINE DESULFURASE"/>
    <property type="match status" value="1"/>
</dbReference>
<evidence type="ECO:0000313" key="6">
    <source>
        <dbReference type="EMBL" id="MBB6208717.1"/>
    </source>
</evidence>
<evidence type="ECO:0000313" key="7">
    <source>
        <dbReference type="Proteomes" id="UP000544872"/>
    </source>
</evidence>
<proteinExistence type="inferred from homology"/>
<keyword evidence="2" id="KW-0663">Pyridoxal phosphate</keyword>